<organism evidence="1 2">
    <name type="scientific">Poecilia latipinna</name>
    <name type="common">sailfin molly</name>
    <dbReference type="NCBI Taxonomy" id="48699"/>
    <lineage>
        <taxon>Eukaryota</taxon>
        <taxon>Metazoa</taxon>
        <taxon>Chordata</taxon>
        <taxon>Craniata</taxon>
        <taxon>Vertebrata</taxon>
        <taxon>Euteleostomi</taxon>
        <taxon>Actinopterygii</taxon>
        <taxon>Neopterygii</taxon>
        <taxon>Teleostei</taxon>
        <taxon>Neoteleostei</taxon>
        <taxon>Acanthomorphata</taxon>
        <taxon>Ovalentaria</taxon>
        <taxon>Atherinomorphae</taxon>
        <taxon>Cyprinodontiformes</taxon>
        <taxon>Poeciliidae</taxon>
        <taxon>Poeciliinae</taxon>
        <taxon>Poecilia</taxon>
    </lineage>
</organism>
<accession>A0A3B3VVI6</accession>
<dbReference type="Proteomes" id="UP000261500">
    <property type="component" value="Unplaced"/>
</dbReference>
<reference evidence="1" key="1">
    <citation type="submission" date="2025-08" db="UniProtKB">
        <authorList>
            <consortium name="Ensembl"/>
        </authorList>
    </citation>
    <scope>IDENTIFICATION</scope>
</reference>
<protein>
    <submittedName>
        <fullName evidence="1">Uncharacterized protein</fullName>
    </submittedName>
</protein>
<evidence type="ECO:0000313" key="1">
    <source>
        <dbReference type="Ensembl" id="ENSPLAP00000028774.1"/>
    </source>
</evidence>
<reference evidence="1" key="2">
    <citation type="submission" date="2025-09" db="UniProtKB">
        <authorList>
            <consortium name="Ensembl"/>
        </authorList>
    </citation>
    <scope>IDENTIFICATION</scope>
</reference>
<evidence type="ECO:0000313" key="2">
    <source>
        <dbReference type="Proteomes" id="UP000261500"/>
    </source>
</evidence>
<name>A0A3B3VVI6_9TELE</name>
<dbReference type="Ensembl" id="ENSPLAT00000023083.1">
    <property type="protein sequence ID" value="ENSPLAP00000028774.1"/>
    <property type="gene ID" value="ENSPLAG00000018420.1"/>
</dbReference>
<proteinExistence type="predicted"/>
<sequence>MSSGNAQLGTRDEGFSCRGLIVTDGEGTLRQITDCGSLCGSDLHLVQTFQLTDTQRGWSHRLEAWEQHNHPNMEKNKVFFCSSLFMSTALIFGPEVSL</sequence>
<keyword evidence="2" id="KW-1185">Reference proteome</keyword>
<dbReference type="AlphaFoldDB" id="A0A3B3VVI6"/>